<dbReference type="Proteomes" id="UP001220670">
    <property type="component" value="Unassembled WGS sequence"/>
</dbReference>
<dbReference type="PANTHER" id="PTHR42718">
    <property type="entry name" value="MAJOR FACILITATOR SUPERFAMILY MULTIDRUG TRANSPORTER MFSC"/>
    <property type="match status" value="1"/>
</dbReference>
<dbReference type="Pfam" id="PF07690">
    <property type="entry name" value="MFS_1"/>
    <property type="match status" value="1"/>
</dbReference>
<dbReference type="InterPro" id="IPR036259">
    <property type="entry name" value="MFS_trans_sf"/>
</dbReference>
<dbReference type="Gene3D" id="1.20.1720.10">
    <property type="entry name" value="Multidrug resistance protein D"/>
    <property type="match status" value="1"/>
</dbReference>
<keyword evidence="4 6" id="KW-1133">Transmembrane helix</keyword>
<feature type="transmembrane region" description="Helical" evidence="6">
    <location>
        <begin position="203"/>
        <end position="220"/>
    </location>
</feature>
<evidence type="ECO:0000256" key="1">
    <source>
        <dbReference type="ARBA" id="ARBA00004651"/>
    </source>
</evidence>
<evidence type="ECO:0000313" key="9">
    <source>
        <dbReference type="Proteomes" id="UP001220670"/>
    </source>
</evidence>
<evidence type="ECO:0000256" key="6">
    <source>
        <dbReference type="SAM" id="Phobius"/>
    </source>
</evidence>
<dbReference type="GO" id="GO:0005886">
    <property type="term" value="C:plasma membrane"/>
    <property type="evidence" value="ECO:0007669"/>
    <property type="project" value="UniProtKB-SubCell"/>
</dbReference>
<dbReference type="Gene3D" id="1.20.1250.20">
    <property type="entry name" value="MFS general substrate transporter like domains"/>
    <property type="match status" value="1"/>
</dbReference>
<feature type="transmembrane region" description="Helical" evidence="6">
    <location>
        <begin position="263"/>
        <end position="283"/>
    </location>
</feature>
<evidence type="ECO:0000259" key="7">
    <source>
        <dbReference type="PROSITE" id="PS50850"/>
    </source>
</evidence>
<feature type="transmembrane region" description="Helical" evidence="6">
    <location>
        <begin position="51"/>
        <end position="73"/>
    </location>
</feature>
<feature type="transmembrane region" description="Helical" evidence="6">
    <location>
        <begin position="406"/>
        <end position="426"/>
    </location>
</feature>
<dbReference type="EMBL" id="JAQONE010000027">
    <property type="protein sequence ID" value="MDC2830708.1"/>
    <property type="molecule type" value="Genomic_DNA"/>
</dbReference>
<dbReference type="InterPro" id="IPR020846">
    <property type="entry name" value="MFS_dom"/>
</dbReference>
<protein>
    <submittedName>
        <fullName evidence="8">MFS transporter</fullName>
    </submittedName>
</protein>
<sequence length="481" mass="52535">MEQTNEQRVSRKTNLSIIGTAGLAFCGVLVETSMNVTFPTLMRDFHQGLNAVQWVATGYLLTVALTVVLAAFLQRRFKLRSLIITSTLAFIVGGLLCALAPQLWVLLLGRLIQGISTGLAMPLLFFIIMQQVPFAMQGTYAGLGGMVIGLAPSLGPTYGGLVTQFINWRVIFWIVLPIGIIFGLIGIVNVQQLSKPTAIRFQLLQYLLVAIGFICLEMGLNNAGTSGFGSSAFYGNVLIALIALIAFGYLTSHREHPLVNTNVFADPIYLPCLLLYFMVQFIQIGMTFLLPNCAQLTLHQNSFVAGLMLLLGALISAVLLPLTGRLLDQSGIKKPLIFGALFTNLAVILMYVFSGQLSMWSLTIFYAVYMVGFGFLFNNVMTYGLQHLKPQLVGDGNALFSTLQQYAGSIGTACVSTILAITAAQLPHQSTVVQTAMGTKYSYVLFIIGALIMDVLIIAIWKQIGKEKHSFELLDQDKQQF</sequence>
<feature type="transmembrane region" description="Helical" evidence="6">
    <location>
        <begin position="140"/>
        <end position="158"/>
    </location>
</feature>
<accession>A0AAJ1HU12</accession>
<reference evidence="8" key="1">
    <citation type="submission" date="2023-01" db="EMBL/GenBank/DDBJ databases">
        <title>Genome analysis of 13 Lactobacillus isolated from gut of wild boar.</title>
        <authorList>
            <person name="Papp P."/>
            <person name="Libisch B."/>
            <person name="Nagy T."/>
            <person name="Olasz F."/>
        </authorList>
    </citation>
    <scope>NUCLEOTIDE SEQUENCE</scope>
    <source>
        <strain evidence="8">F146</strain>
    </source>
</reference>
<feature type="transmembrane region" description="Helical" evidence="6">
    <location>
        <begin position="335"/>
        <end position="353"/>
    </location>
</feature>
<comment type="caution">
    <text evidence="8">The sequence shown here is derived from an EMBL/GenBank/DDBJ whole genome shotgun (WGS) entry which is preliminary data.</text>
</comment>
<feature type="transmembrane region" description="Helical" evidence="6">
    <location>
        <begin position="303"/>
        <end position="323"/>
    </location>
</feature>
<name>A0AAJ1HU12_LIMMU</name>
<dbReference type="PRINTS" id="PR01036">
    <property type="entry name" value="TCRTETB"/>
</dbReference>
<keyword evidence="3 6" id="KW-0812">Transmembrane</keyword>
<dbReference type="SUPFAM" id="SSF103473">
    <property type="entry name" value="MFS general substrate transporter"/>
    <property type="match status" value="1"/>
</dbReference>
<feature type="transmembrane region" description="Helical" evidence="6">
    <location>
        <begin position="359"/>
        <end position="385"/>
    </location>
</feature>
<dbReference type="PROSITE" id="PS50850">
    <property type="entry name" value="MFS"/>
    <property type="match status" value="1"/>
</dbReference>
<comment type="subcellular location">
    <subcellularLocation>
        <location evidence="1">Cell membrane</location>
        <topology evidence="1">Multi-pass membrane protein</topology>
    </subcellularLocation>
</comment>
<gene>
    <name evidence="8" type="ORF">PO250_10535</name>
</gene>
<evidence type="ECO:0000313" key="8">
    <source>
        <dbReference type="EMBL" id="MDC2830708.1"/>
    </source>
</evidence>
<dbReference type="PANTHER" id="PTHR42718:SF9">
    <property type="entry name" value="MAJOR FACILITATOR SUPERFAMILY MULTIDRUG TRANSPORTER MFSC"/>
    <property type="match status" value="1"/>
</dbReference>
<dbReference type="RefSeq" id="WP_272208409.1">
    <property type="nucleotide sequence ID" value="NZ_JAQOMV010000004.1"/>
</dbReference>
<feature type="transmembrane region" description="Helical" evidence="6">
    <location>
        <begin position="12"/>
        <end position="31"/>
    </location>
</feature>
<evidence type="ECO:0000256" key="4">
    <source>
        <dbReference type="ARBA" id="ARBA00022989"/>
    </source>
</evidence>
<dbReference type="GO" id="GO:0022857">
    <property type="term" value="F:transmembrane transporter activity"/>
    <property type="evidence" value="ECO:0007669"/>
    <property type="project" value="InterPro"/>
</dbReference>
<evidence type="ECO:0000256" key="5">
    <source>
        <dbReference type="ARBA" id="ARBA00023136"/>
    </source>
</evidence>
<feature type="transmembrane region" description="Helical" evidence="6">
    <location>
        <begin position="232"/>
        <end position="251"/>
    </location>
</feature>
<organism evidence="8 9">
    <name type="scientific">Limosilactobacillus mucosae</name>
    <name type="common">Lactobacillus mucosae</name>
    <dbReference type="NCBI Taxonomy" id="97478"/>
    <lineage>
        <taxon>Bacteria</taxon>
        <taxon>Bacillati</taxon>
        <taxon>Bacillota</taxon>
        <taxon>Bacilli</taxon>
        <taxon>Lactobacillales</taxon>
        <taxon>Lactobacillaceae</taxon>
        <taxon>Limosilactobacillus</taxon>
    </lineage>
</organism>
<dbReference type="AlphaFoldDB" id="A0AAJ1HU12"/>
<feature type="transmembrane region" description="Helical" evidence="6">
    <location>
        <begin position="111"/>
        <end position="128"/>
    </location>
</feature>
<keyword evidence="5 6" id="KW-0472">Membrane</keyword>
<evidence type="ECO:0000256" key="2">
    <source>
        <dbReference type="ARBA" id="ARBA00022448"/>
    </source>
</evidence>
<proteinExistence type="predicted"/>
<feature type="transmembrane region" description="Helical" evidence="6">
    <location>
        <begin position="441"/>
        <end position="461"/>
    </location>
</feature>
<dbReference type="InterPro" id="IPR011701">
    <property type="entry name" value="MFS"/>
</dbReference>
<feature type="transmembrane region" description="Helical" evidence="6">
    <location>
        <begin position="82"/>
        <end position="105"/>
    </location>
</feature>
<feature type="transmembrane region" description="Helical" evidence="6">
    <location>
        <begin position="170"/>
        <end position="191"/>
    </location>
</feature>
<feature type="domain" description="Major facilitator superfamily (MFS) profile" evidence="7">
    <location>
        <begin position="15"/>
        <end position="468"/>
    </location>
</feature>
<keyword evidence="2" id="KW-0813">Transport</keyword>
<evidence type="ECO:0000256" key="3">
    <source>
        <dbReference type="ARBA" id="ARBA00022692"/>
    </source>
</evidence>